<keyword evidence="3 5" id="KW-1133">Transmembrane helix</keyword>
<evidence type="ECO:0000256" key="3">
    <source>
        <dbReference type="ARBA" id="ARBA00022989"/>
    </source>
</evidence>
<evidence type="ECO:0000313" key="8">
    <source>
        <dbReference type="Proteomes" id="UP000594121"/>
    </source>
</evidence>
<evidence type="ECO:0000256" key="5">
    <source>
        <dbReference type="SAM" id="Phobius"/>
    </source>
</evidence>
<dbReference type="AlphaFoldDB" id="A0A7L9FIY0"/>
<reference evidence="7 8" key="1">
    <citation type="submission" date="2020-10" db="EMBL/GenBank/DDBJ databases">
        <title>Thermofilum lucidum 3507LT sp. nov. a novel member of Thermofilaceae family isolated from Chile hot spring, and proposal of description order Thermofilales.</title>
        <authorList>
            <person name="Zayulina K.S."/>
            <person name="Elcheninov A.G."/>
            <person name="Toshchakov S.V."/>
            <person name="Kublanov I.V."/>
        </authorList>
    </citation>
    <scope>NUCLEOTIDE SEQUENCE [LARGE SCALE GENOMIC DNA]</scope>
    <source>
        <strain evidence="7 8">3507LT</strain>
    </source>
</reference>
<feature type="transmembrane region" description="Helical" evidence="5">
    <location>
        <begin position="126"/>
        <end position="150"/>
    </location>
</feature>
<keyword evidence="4 5" id="KW-0472">Membrane</keyword>
<dbReference type="PRINTS" id="PR00164">
    <property type="entry name" value="ABC2TRNSPORT"/>
</dbReference>
<dbReference type="PROSITE" id="PS51012">
    <property type="entry name" value="ABC_TM2"/>
    <property type="match status" value="1"/>
</dbReference>
<accession>A0A7L9FIY0</accession>
<name>A0A7L9FIY0_9CREN</name>
<sequence>MRARVRSVLLVFTGILAKEAKLLTRYVGSLFTILALPFMLSGLFVGIGYAIAGPSYTANFASNTGVQSPVLYLTLGGVLMIASMVMVENTSSVIREEQLIGTFELHYLTPNSTVAIWLLHALAQSILLILVFTLDLTLAVALGGSLLTPYECAEASLVILLGLLPLAGLGMVVAALTMRFKEVWAVTNTVNAFVAMLSGFYYPLEVFPTVVQAVSNLLPTSHAAQILRALVTGTASGLDFTQKILVLAALGSVYLLLGKTVYEGWEDEAKRRGELSKY</sequence>
<feature type="transmembrane region" description="Helical" evidence="5">
    <location>
        <begin position="70"/>
        <end position="87"/>
    </location>
</feature>
<proteinExistence type="predicted"/>
<dbReference type="GO" id="GO:0140359">
    <property type="term" value="F:ABC-type transporter activity"/>
    <property type="evidence" value="ECO:0007669"/>
    <property type="project" value="InterPro"/>
</dbReference>
<feature type="transmembrane region" description="Helical" evidence="5">
    <location>
        <begin position="183"/>
        <end position="202"/>
    </location>
</feature>
<feature type="domain" description="ABC transmembrane type-2" evidence="6">
    <location>
        <begin position="28"/>
        <end position="265"/>
    </location>
</feature>
<evidence type="ECO:0000313" key="7">
    <source>
        <dbReference type="EMBL" id="QOJ78745.1"/>
    </source>
</evidence>
<dbReference type="RefSeq" id="WP_192818717.1">
    <property type="nucleotide sequence ID" value="NZ_CP062310.1"/>
</dbReference>
<organism evidence="7 8">
    <name type="scientific">Infirmifilum lucidum</name>
    <dbReference type="NCBI Taxonomy" id="2776706"/>
    <lineage>
        <taxon>Archaea</taxon>
        <taxon>Thermoproteota</taxon>
        <taxon>Thermoprotei</taxon>
        <taxon>Thermofilales</taxon>
        <taxon>Thermofilaceae</taxon>
        <taxon>Infirmifilum</taxon>
    </lineage>
</organism>
<keyword evidence="2 5" id="KW-0812">Transmembrane</keyword>
<feature type="transmembrane region" description="Helical" evidence="5">
    <location>
        <begin position="27"/>
        <end position="49"/>
    </location>
</feature>
<dbReference type="KEGG" id="thel:IG193_08345"/>
<evidence type="ECO:0000256" key="2">
    <source>
        <dbReference type="ARBA" id="ARBA00022692"/>
    </source>
</evidence>
<keyword evidence="8" id="KW-1185">Reference proteome</keyword>
<feature type="transmembrane region" description="Helical" evidence="5">
    <location>
        <begin position="244"/>
        <end position="262"/>
    </location>
</feature>
<dbReference type="GO" id="GO:0043190">
    <property type="term" value="C:ATP-binding cassette (ABC) transporter complex"/>
    <property type="evidence" value="ECO:0007669"/>
    <property type="project" value="InterPro"/>
</dbReference>
<dbReference type="InterPro" id="IPR047817">
    <property type="entry name" value="ABC2_TM_bact-type"/>
</dbReference>
<dbReference type="Pfam" id="PF01061">
    <property type="entry name" value="ABC2_membrane"/>
    <property type="match status" value="1"/>
</dbReference>
<gene>
    <name evidence="7" type="ORF">IG193_08345</name>
</gene>
<protein>
    <submittedName>
        <fullName evidence="7">ABC transporter permease</fullName>
    </submittedName>
</protein>
<comment type="subcellular location">
    <subcellularLocation>
        <location evidence="1">Membrane</location>
        <topology evidence="1">Multi-pass membrane protein</topology>
    </subcellularLocation>
</comment>
<dbReference type="PANTHER" id="PTHR43229">
    <property type="entry name" value="NODULATION PROTEIN J"/>
    <property type="match status" value="1"/>
</dbReference>
<evidence type="ECO:0000256" key="4">
    <source>
        <dbReference type="ARBA" id="ARBA00023136"/>
    </source>
</evidence>
<feature type="transmembrane region" description="Helical" evidence="5">
    <location>
        <begin position="156"/>
        <end position="176"/>
    </location>
</feature>
<dbReference type="EMBL" id="CP062310">
    <property type="protein sequence ID" value="QOJ78745.1"/>
    <property type="molecule type" value="Genomic_DNA"/>
</dbReference>
<dbReference type="InterPro" id="IPR013525">
    <property type="entry name" value="ABC2_TM"/>
</dbReference>
<dbReference type="GeneID" id="59149899"/>
<dbReference type="InParanoid" id="A0A7L9FIY0"/>
<evidence type="ECO:0000256" key="1">
    <source>
        <dbReference type="ARBA" id="ARBA00004141"/>
    </source>
</evidence>
<dbReference type="PANTHER" id="PTHR43229:SF6">
    <property type="entry name" value="ABC-TYPE MULTIDRUG TRANSPORT SYSTEM, PERMEASE COMPONENT"/>
    <property type="match status" value="1"/>
</dbReference>
<dbReference type="InterPro" id="IPR051784">
    <property type="entry name" value="Nod_factor_ABC_transporter"/>
</dbReference>
<evidence type="ECO:0000259" key="6">
    <source>
        <dbReference type="PROSITE" id="PS51012"/>
    </source>
</evidence>
<dbReference type="InterPro" id="IPR000412">
    <property type="entry name" value="ABC_2_transport"/>
</dbReference>
<dbReference type="Proteomes" id="UP000594121">
    <property type="component" value="Chromosome"/>
</dbReference>